<evidence type="ECO:0000313" key="1">
    <source>
        <dbReference type="EMBL" id="MBH9582040.1"/>
    </source>
</evidence>
<evidence type="ECO:0000313" key="2">
    <source>
        <dbReference type="EMBL" id="REI20898.1"/>
    </source>
</evidence>
<accession>A0AAX1RUQ3</accession>
<evidence type="ECO:0000313" key="4">
    <source>
        <dbReference type="Proteomes" id="UP000597038"/>
    </source>
</evidence>
<proteinExistence type="predicted"/>
<protein>
    <submittedName>
        <fullName evidence="2">DUF1871 domain-containing protein</fullName>
    </submittedName>
    <submittedName>
        <fullName evidence="1">DUF1871 family protein</fullName>
    </submittedName>
</protein>
<evidence type="ECO:0000313" key="3">
    <source>
        <dbReference type="Proteomes" id="UP000256337"/>
    </source>
</evidence>
<name>A0AAX1RUQ3_9STAP</name>
<sequence>MANNDLNIRLYQQLSTWNPMNFDDPTLGDAEVYEMMDAVHQYGEAHAIAQAFQNIFQFSFETLIPYDVCLEQAQKALQLQMACDL</sequence>
<dbReference type="AlphaFoldDB" id="A0AAX1RUQ3"/>
<dbReference type="Gene3D" id="1.10.340.20">
    <property type="entry name" value="Apc36109-like domain"/>
    <property type="match status" value="1"/>
</dbReference>
<dbReference type="EMBL" id="JAEDAQ010000027">
    <property type="protein sequence ID" value="MBH9582040.1"/>
    <property type="molecule type" value="Genomic_DNA"/>
</dbReference>
<dbReference type="InterPro" id="IPR015053">
    <property type="entry name" value="DUF1871"/>
</dbReference>
<dbReference type="Proteomes" id="UP000597038">
    <property type="component" value="Unassembled WGS sequence"/>
</dbReference>
<reference evidence="2 3" key="1">
    <citation type="journal article" date="2018" name="Vet. Microbiol.">
        <title>Characterisation of Staphylococcus felis isolated from cats using whole genome sequencing.</title>
        <authorList>
            <person name="Worthing K."/>
            <person name="Pang S."/>
            <person name="Trott D.J."/>
            <person name="Abraham S."/>
            <person name="Coombs G.W."/>
            <person name="Jordan D."/>
            <person name="McIntyre L."/>
            <person name="Davies M.R."/>
            <person name="Norris J."/>
        </authorList>
    </citation>
    <scope>NUCLEOTIDE SEQUENCE [LARGE SCALE GENOMIC DNA]</scope>
    <source>
        <strain evidence="2 3">F25</strain>
    </source>
</reference>
<dbReference type="Proteomes" id="UP000256337">
    <property type="component" value="Unassembled WGS sequence"/>
</dbReference>
<organism evidence="2 3">
    <name type="scientific">Staphylococcus felis</name>
    <dbReference type="NCBI Taxonomy" id="46127"/>
    <lineage>
        <taxon>Bacteria</taxon>
        <taxon>Bacillati</taxon>
        <taxon>Bacillota</taxon>
        <taxon>Bacilli</taxon>
        <taxon>Bacillales</taxon>
        <taxon>Staphylococcaceae</taxon>
        <taxon>Staphylococcus</taxon>
    </lineage>
</organism>
<gene>
    <name evidence="2" type="ORF">DOS76_07930</name>
    <name evidence="1" type="ORF">I9026_11725</name>
</gene>
<reference evidence="1 4" key="2">
    <citation type="submission" date="2020-12" db="EMBL/GenBank/DDBJ databases">
        <title>Genomic analysis of Staphylococcus felis from a cat with skin infection.</title>
        <authorList>
            <person name="Aslantas O."/>
            <person name="Keskin O."/>
            <person name="Buyukaltay K."/>
            <person name="Gullu Yucetepe A."/>
        </authorList>
    </citation>
    <scope>NUCLEOTIDE SEQUENCE [LARGE SCALE GENOMIC DNA]</scope>
    <source>
        <strain evidence="1 4">HARRANVET</strain>
    </source>
</reference>
<dbReference type="Pfam" id="PF08958">
    <property type="entry name" value="DUF1871"/>
    <property type="match status" value="1"/>
</dbReference>
<dbReference type="EMBL" id="QKYD01000118">
    <property type="protein sequence ID" value="REI20898.1"/>
    <property type="molecule type" value="Genomic_DNA"/>
</dbReference>
<dbReference type="RefSeq" id="WP_115857007.1">
    <property type="nucleotide sequence ID" value="NZ_CAJUZR010000027.1"/>
</dbReference>
<keyword evidence="4" id="KW-1185">Reference proteome</keyword>
<dbReference type="InterPro" id="IPR023162">
    <property type="entry name" value="Apc36109-like_dom_sf"/>
</dbReference>
<dbReference type="SUPFAM" id="SSF116922">
    <property type="entry name" value="YugE-like"/>
    <property type="match status" value="1"/>
</dbReference>
<comment type="caution">
    <text evidence="2">The sequence shown here is derived from an EMBL/GenBank/DDBJ whole genome shotgun (WGS) entry which is preliminary data.</text>
</comment>